<evidence type="ECO:0000256" key="1">
    <source>
        <dbReference type="ARBA" id="ARBA00004123"/>
    </source>
</evidence>
<proteinExistence type="predicted"/>
<keyword evidence="2" id="KW-0805">Transcription regulation</keyword>
<dbReference type="Proteomes" id="UP001627284">
    <property type="component" value="Unassembled WGS sequence"/>
</dbReference>
<comment type="subcellular location">
    <subcellularLocation>
        <location evidence="1">Nucleus</location>
    </subcellularLocation>
</comment>
<dbReference type="InterPro" id="IPR015300">
    <property type="entry name" value="DNA-bd_pseudobarrel_sf"/>
</dbReference>
<dbReference type="InterPro" id="IPR003340">
    <property type="entry name" value="B3_DNA-bd"/>
</dbReference>
<keyword evidence="5" id="KW-0539">Nucleus</keyword>
<dbReference type="GO" id="GO:0003677">
    <property type="term" value="F:DNA binding"/>
    <property type="evidence" value="ECO:0007669"/>
    <property type="project" value="UniProtKB-KW"/>
</dbReference>
<dbReference type="CDD" id="cd10017">
    <property type="entry name" value="B3_DNA"/>
    <property type="match status" value="1"/>
</dbReference>
<dbReference type="SMART" id="SM01019">
    <property type="entry name" value="B3"/>
    <property type="match status" value="2"/>
</dbReference>
<dbReference type="AlphaFoldDB" id="A0ABD2QUM5"/>
<evidence type="ECO:0000313" key="9">
    <source>
        <dbReference type="Proteomes" id="UP001627284"/>
    </source>
</evidence>
<dbReference type="PROSITE" id="PS50863">
    <property type="entry name" value="B3"/>
    <property type="match status" value="2"/>
</dbReference>
<evidence type="ECO:0000256" key="4">
    <source>
        <dbReference type="ARBA" id="ARBA00023163"/>
    </source>
</evidence>
<feature type="domain" description="TF-B3" evidence="7">
    <location>
        <begin position="191"/>
        <end position="287"/>
    </location>
</feature>
<dbReference type="SUPFAM" id="SSF101936">
    <property type="entry name" value="DNA-binding pseudobarrel domain"/>
    <property type="match status" value="2"/>
</dbReference>
<evidence type="ECO:0000313" key="8">
    <source>
        <dbReference type="EMBL" id="KAL3322376.1"/>
    </source>
</evidence>
<comment type="caution">
    <text evidence="8">The sequence shown here is derived from an EMBL/GenBank/DDBJ whole genome shotgun (WGS) entry which is preliminary data.</text>
</comment>
<protein>
    <recommendedName>
        <fullName evidence="7">TF-B3 domain-containing protein</fullName>
    </recommendedName>
</protein>
<name>A0ABD2QUM5_9SOLN</name>
<dbReference type="InterPro" id="IPR039218">
    <property type="entry name" value="REM_fam"/>
</dbReference>
<keyword evidence="4" id="KW-0804">Transcription</keyword>
<feature type="non-terminal residue" evidence="8">
    <location>
        <position position="1"/>
    </location>
</feature>
<gene>
    <name evidence="8" type="ORF">AABB24_039817</name>
</gene>
<sequence>SFLEISFNKFHSVSSSLKMKVDPNKHSSFHKLLLRQGFKDEIQIPPGFMKENKKMLAMTCLLKSNVVGMSWEANIVRKRSNYFISEREWTQFVVHHQLQLGDVLLFFLIHKSTFQVLAYTQKSHRNNQQFEELCSSSGEKQDVIGRNSKRVKTEPTGSSGNVAEKEGVESGNQENGPKKIRFSVVNLNNNDPYYEMVIKKSHSSFMTIPVDFARWAGLIGMKKMNLDNGKGKEWEVFIERRQGCVRITRGWPEFKTHNKIATGETYRFKLIWGKGSANNVLQVLKIYKPHSLL</sequence>
<dbReference type="PANTHER" id="PTHR31674">
    <property type="entry name" value="B3 DOMAIN-CONTAINING PROTEIN REM-LIKE 3-RELATED"/>
    <property type="match status" value="1"/>
</dbReference>
<dbReference type="PANTHER" id="PTHR31674:SF25">
    <property type="entry name" value="B3 DOMAIN-CONTAINING TRANSCRIPTION FACTOR VRN1-LIKE"/>
    <property type="match status" value="1"/>
</dbReference>
<reference evidence="8 9" key="1">
    <citation type="submission" date="2024-05" db="EMBL/GenBank/DDBJ databases">
        <title>De novo assembly of an allotetraploid wild potato.</title>
        <authorList>
            <person name="Hosaka A.J."/>
        </authorList>
    </citation>
    <scope>NUCLEOTIDE SEQUENCE [LARGE SCALE GENOMIC DNA]</scope>
    <source>
        <tissue evidence="8">Young leaves</tissue>
    </source>
</reference>
<dbReference type="Pfam" id="PF02362">
    <property type="entry name" value="B3"/>
    <property type="match status" value="2"/>
</dbReference>
<evidence type="ECO:0000256" key="2">
    <source>
        <dbReference type="ARBA" id="ARBA00023015"/>
    </source>
</evidence>
<dbReference type="Gene3D" id="2.40.330.10">
    <property type="entry name" value="DNA-binding pseudobarrel domain"/>
    <property type="match status" value="2"/>
</dbReference>
<evidence type="ECO:0000256" key="6">
    <source>
        <dbReference type="SAM" id="MobiDB-lite"/>
    </source>
</evidence>
<feature type="region of interest" description="Disordered" evidence="6">
    <location>
        <begin position="141"/>
        <end position="175"/>
    </location>
</feature>
<accession>A0ABD2QUM5</accession>
<keyword evidence="9" id="KW-1185">Reference proteome</keyword>
<dbReference type="EMBL" id="JBJKTR010000024">
    <property type="protein sequence ID" value="KAL3322376.1"/>
    <property type="molecule type" value="Genomic_DNA"/>
</dbReference>
<organism evidence="8 9">
    <name type="scientific">Solanum stoloniferum</name>
    <dbReference type="NCBI Taxonomy" id="62892"/>
    <lineage>
        <taxon>Eukaryota</taxon>
        <taxon>Viridiplantae</taxon>
        <taxon>Streptophyta</taxon>
        <taxon>Embryophyta</taxon>
        <taxon>Tracheophyta</taxon>
        <taxon>Spermatophyta</taxon>
        <taxon>Magnoliopsida</taxon>
        <taxon>eudicotyledons</taxon>
        <taxon>Gunneridae</taxon>
        <taxon>Pentapetalae</taxon>
        <taxon>asterids</taxon>
        <taxon>lamiids</taxon>
        <taxon>Solanales</taxon>
        <taxon>Solanaceae</taxon>
        <taxon>Solanoideae</taxon>
        <taxon>Solaneae</taxon>
        <taxon>Solanum</taxon>
    </lineage>
</organism>
<keyword evidence="3" id="KW-0238">DNA-binding</keyword>
<dbReference type="GO" id="GO:0005634">
    <property type="term" value="C:nucleus"/>
    <property type="evidence" value="ECO:0007669"/>
    <property type="project" value="UniProtKB-SubCell"/>
</dbReference>
<feature type="domain" description="TF-B3" evidence="7">
    <location>
        <begin position="27"/>
        <end position="122"/>
    </location>
</feature>
<evidence type="ECO:0000259" key="7">
    <source>
        <dbReference type="PROSITE" id="PS50863"/>
    </source>
</evidence>
<evidence type="ECO:0000256" key="3">
    <source>
        <dbReference type="ARBA" id="ARBA00023125"/>
    </source>
</evidence>
<evidence type="ECO:0000256" key="5">
    <source>
        <dbReference type="ARBA" id="ARBA00023242"/>
    </source>
</evidence>